<dbReference type="Pfam" id="PF04960">
    <property type="entry name" value="Glutaminase"/>
    <property type="match status" value="1"/>
</dbReference>
<dbReference type="PANTHER" id="PTHR12544">
    <property type="entry name" value="GLUTAMINASE"/>
    <property type="match status" value="1"/>
</dbReference>
<dbReference type="OrthoDB" id="9788822at2"/>
<dbReference type="HAMAP" id="MF_00313">
    <property type="entry name" value="Glutaminase"/>
    <property type="match status" value="1"/>
</dbReference>
<dbReference type="Gene3D" id="3.40.710.10">
    <property type="entry name" value="DD-peptidase/beta-lactamase superfamily"/>
    <property type="match status" value="1"/>
</dbReference>
<dbReference type="EC" id="3.5.1.2" evidence="3 6"/>
<dbReference type="AlphaFoldDB" id="A0A415E655"/>
<evidence type="ECO:0000256" key="4">
    <source>
        <dbReference type="ARBA" id="ARBA00022801"/>
    </source>
</evidence>
<feature type="binding site" evidence="6">
    <location>
        <position position="60"/>
    </location>
    <ligand>
        <name>substrate</name>
    </ligand>
</feature>
<comment type="subunit">
    <text evidence="2 6">Homotetramer.</text>
</comment>
<feature type="binding site" evidence="6">
    <location>
        <position position="112"/>
    </location>
    <ligand>
        <name>substrate</name>
    </ligand>
</feature>
<feature type="binding site" evidence="6">
    <location>
        <position position="257"/>
    </location>
    <ligand>
        <name>substrate</name>
    </ligand>
</feature>
<dbReference type="NCBIfam" id="TIGR03814">
    <property type="entry name" value="Gln_ase"/>
    <property type="match status" value="1"/>
</dbReference>
<keyword evidence="6" id="KW-0007">Acetylation</keyword>
<dbReference type="PANTHER" id="PTHR12544:SF29">
    <property type="entry name" value="GLUTAMINASE"/>
    <property type="match status" value="1"/>
</dbReference>
<comment type="similarity">
    <text evidence="1 6">Belongs to the glutaminase family.</text>
</comment>
<proteinExistence type="inferred from homology"/>
<dbReference type="SUPFAM" id="SSF56601">
    <property type="entry name" value="beta-lactamase/transpeptidase-like"/>
    <property type="match status" value="1"/>
</dbReference>
<dbReference type="GeneID" id="83004830"/>
<dbReference type="STRING" id="1776384.GCA_900086585_02493"/>
<evidence type="ECO:0000256" key="6">
    <source>
        <dbReference type="HAMAP-Rule" id="MF_00313"/>
    </source>
</evidence>
<dbReference type="RefSeq" id="WP_067538963.1">
    <property type="nucleotide sequence ID" value="NZ_AP025567.1"/>
</dbReference>
<feature type="binding site" evidence="6">
    <location>
        <position position="164"/>
    </location>
    <ligand>
        <name>substrate</name>
    </ligand>
</feature>
<feature type="binding site" evidence="6">
    <location>
        <position position="188"/>
    </location>
    <ligand>
        <name>substrate</name>
    </ligand>
</feature>
<comment type="caution">
    <text evidence="7">The sequence shown here is derived from an EMBL/GenBank/DDBJ whole genome shotgun (WGS) entry which is preliminary data.</text>
</comment>
<name>A0A415E655_9FIRM</name>
<dbReference type="InterPro" id="IPR015868">
    <property type="entry name" value="Glutaminase"/>
</dbReference>
<evidence type="ECO:0000313" key="8">
    <source>
        <dbReference type="Proteomes" id="UP000284841"/>
    </source>
</evidence>
<keyword evidence="8" id="KW-1185">Reference proteome</keyword>
<evidence type="ECO:0000256" key="2">
    <source>
        <dbReference type="ARBA" id="ARBA00011881"/>
    </source>
</evidence>
<dbReference type="EMBL" id="QRMS01000001">
    <property type="protein sequence ID" value="RHJ89199.1"/>
    <property type="molecule type" value="Genomic_DNA"/>
</dbReference>
<dbReference type="Proteomes" id="UP000284841">
    <property type="component" value="Unassembled WGS sequence"/>
</dbReference>
<dbReference type="FunFam" id="3.40.710.10:FF:000005">
    <property type="entry name" value="Glutaminase"/>
    <property type="match status" value="1"/>
</dbReference>
<evidence type="ECO:0000256" key="3">
    <source>
        <dbReference type="ARBA" id="ARBA00012918"/>
    </source>
</evidence>
<reference evidence="7 8" key="1">
    <citation type="submission" date="2018-08" db="EMBL/GenBank/DDBJ databases">
        <title>A genome reference for cultivated species of the human gut microbiota.</title>
        <authorList>
            <person name="Zou Y."/>
            <person name="Xue W."/>
            <person name="Luo G."/>
        </authorList>
    </citation>
    <scope>NUCLEOTIDE SEQUENCE [LARGE SCALE GENOMIC DNA]</scope>
    <source>
        <strain evidence="7 8">AM07-24</strain>
    </source>
</reference>
<sequence>MNKTLEQILESSRTYTSEGRVADYIPELAKANREEIGIFVATAEGDYYAGDWDKPFTIQSIVKPIFLMLTAIDNGIDFVKAHVGVEATGKPFNAIDYAEPLLLKEHINPMVNIGAIAVCGLVKAASNEERFQRLLHFTKKITGNPQLEIDREVYESEKKTGNKNRALAYLLKNSGMIYGSVEELLDVYFAMCSVKVTCKDLANMGYLLANRGVDRSGERIIPREDTIFLNAVLTTSGMYDGSGEFATTVGIPAKSGVGGGIMADCPGRMGIGIYSPGLDKKGNSVAGVKMLERLSRELQLSIF</sequence>
<dbReference type="GO" id="GO:0006543">
    <property type="term" value="P:L-glutamine catabolic process"/>
    <property type="evidence" value="ECO:0007669"/>
    <property type="project" value="TreeGrafter"/>
</dbReference>
<evidence type="ECO:0000313" key="7">
    <source>
        <dbReference type="EMBL" id="RHJ89199.1"/>
    </source>
</evidence>
<dbReference type="InterPro" id="IPR012338">
    <property type="entry name" value="Beta-lactam/transpept-like"/>
</dbReference>
<evidence type="ECO:0000256" key="5">
    <source>
        <dbReference type="ARBA" id="ARBA00049534"/>
    </source>
</evidence>
<dbReference type="GO" id="GO:0004359">
    <property type="term" value="F:glutaminase activity"/>
    <property type="evidence" value="ECO:0007669"/>
    <property type="project" value="UniProtKB-UniRule"/>
</dbReference>
<accession>A0A415E655</accession>
<protein>
    <recommendedName>
        <fullName evidence="3 6">Glutaminase</fullName>
        <ecNumber evidence="3 6">3.5.1.2</ecNumber>
    </recommendedName>
</protein>
<organism evidence="7 8">
    <name type="scientific">Emergencia timonensis</name>
    <dbReference type="NCBI Taxonomy" id="1776384"/>
    <lineage>
        <taxon>Bacteria</taxon>
        <taxon>Bacillati</taxon>
        <taxon>Bacillota</taxon>
        <taxon>Clostridia</taxon>
        <taxon>Peptostreptococcales</taxon>
        <taxon>Anaerovoracaceae</taxon>
        <taxon>Emergencia</taxon>
    </lineage>
</organism>
<evidence type="ECO:0000256" key="1">
    <source>
        <dbReference type="ARBA" id="ARBA00011076"/>
    </source>
</evidence>
<comment type="catalytic activity">
    <reaction evidence="5 6">
        <text>L-glutamine + H2O = L-glutamate + NH4(+)</text>
        <dbReference type="Rhea" id="RHEA:15889"/>
        <dbReference type="ChEBI" id="CHEBI:15377"/>
        <dbReference type="ChEBI" id="CHEBI:28938"/>
        <dbReference type="ChEBI" id="CHEBI:29985"/>
        <dbReference type="ChEBI" id="CHEBI:58359"/>
        <dbReference type="EC" id="3.5.1.2"/>
    </reaction>
</comment>
<keyword evidence="4 6" id="KW-0378">Hydrolase</keyword>
<feature type="binding site" evidence="6">
    <location>
        <position position="157"/>
    </location>
    <ligand>
        <name>substrate</name>
    </ligand>
</feature>
<feature type="binding site" evidence="6">
    <location>
        <position position="239"/>
    </location>
    <ligand>
        <name>substrate</name>
    </ligand>
</feature>
<gene>
    <name evidence="6 7" type="primary">glsA</name>
    <name evidence="7" type="ORF">DW099_01085</name>
</gene>
<dbReference type="GO" id="GO:0006537">
    <property type="term" value="P:glutamate biosynthetic process"/>
    <property type="evidence" value="ECO:0007669"/>
    <property type="project" value="TreeGrafter"/>
</dbReference>